<dbReference type="InterPro" id="IPR007627">
    <property type="entry name" value="RNA_pol_sigma70_r2"/>
</dbReference>
<dbReference type="InterPro" id="IPR039425">
    <property type="entry name" value="RNA_pol_sigma-70-like"/>
</dbReference>
<dbReference type="Gene3D" id="1.10.10.10">
    <property type="entry name" value="Winged helix-like DNA-binding domain superfamily/Winged helix DNA-binding domain"/>
    <property type="match status" value="1"/>
</dbReference>
<dbReference type="Proteomes" id="UP000215694">
    <property type="component" value="Unassembled WGS sequence"/>
</dbReference>
<evidence type="ECO:0000313" key="9">
    <source>
        <dbReference type="Proteomes" id="UP000215694"/>
    </source>
</evidence>
<protein>
    <submittedName>
        <fullName evidence="8">RNA polymerase sigma factor</fullName>
    </submittedName>
</protein>
<evidence type="ECO:0000256" key="1">
    <source>
        <dbReference type="ARBA" id="ARBA00010641"/>
    </source>
</evidence>
<dbReference type="Pfam" id="PF08281">
    <property type="entry name" value="Sigma70_r4_2"/>
    <property type="match status" value="1"/>
</dbReference>
<evidence type="ECO:0000256" key="4">
    <source>
        <dbReference type="ARBA" id="ARBA00023163"/>
    </source>
</evidence>
<reference evidence="8 9" key="1">
    <citation type="journal article" date="2017" name="Genome Announc.">
        <title>Draft Genome Sequence of Romboutsia weinsteinii sp. nov. Strain CCRI-19649(T) Isolated from Surface Water.</title>
        <authorList>
            <person name="Maheux A.F."/>
            <person name="Boudreau D.K."/>
            <person name="Berube E."/>
            <person name="Boissinot M."/>
            <person name="Cantin P."/>
            <person name="Raymond F."/>
            <person name="Corbeil J."/>
            <person name="Omar R.F."/>
            <person name="Bergeron M.G."/>
        </authorList>
    </citation>
    <scope>NUCLEOTIDE SEQUENCE [LARGE SCALE GENOMIC DNA]</scope>
    <source>
        <strain evidence="8 9">CCRI-19649</strain>
    </source>
</reference>
<proteinExistence type="inferred from homology"/>
<dbReference type="NCBIfam" id="TIGR02937">
    <property type="entry name" value="sigma70-ECF"/>
    <property type="match status" value="1"/>
</dbReference>
<comment type="similarity">
    <text evidence="1">Belongs to the sigma-70 factor family. ECF subfamily.</text>
</comment>
<dbReference type="GO" id="GO:0006352">
    <property type="term" value="P:DNA-templated transcription initiation"/>
    <property type="evidence" value="ECO:0007669"/>
    <property type="project" value="InterPro"/>
</dbReference>
<feature type="domain" description="RNA polymerase sigma-70 region 2" evidence="6">
    <location>
        <begin position="21"/>
        <end position="87"/>
    </location>
</feature>
<evidence type="ECO:0000256" key="2">
    <source>
        <dbReference type="ARBA" id="ARBA00023015"/>
    </source>
</evidence>
<dbReference type="InterPro" id="IPR013249">
    <property type="entry name" value="RNA_pol_sigma70_r4_t2"/>
</dbReference>
<evidence type="ECO:0000256" key="5">
    <source>
        <dbReference type="SAM" id="Coils"/>
    </source>
</evidence>
<evidence type="ECO:0000259" key="6">
    <source>
        <dbReference type="Pfam" id="PF04542"/>
    </source>
</evidence>
<dbReference type="AlphaFoldDB" id="A0A371J8M3"/>
<dbReference type="InterPro" id="IPR014284">
    <property type="entry name" value="RNA_pol_sigma-70_dom"/>
</dbReference>
<dbReference type="InterPro" id="IPR013324">
    <property type="entry name" value="RNA_pol_sigma_r3/r4-like"/>
</dbReference>
<dbReference type="PANTHER" id="PTHR43133:SF60">
    <property type="entry name" value="RNA POLYMERASE SIGMA FACTOR SIGV"/>
    <property type="match status" value="1"/>
</dbReference>
<keyword evidence="2" id="KW-0805">Transcription regulation</keyword>
<comment type="caution">
    <text evidence="8">The sequence shown here is derived from an EMBL/GenBank/DDBJ whole genome shotgun (WGS) entry which is preliminary data.</text>
</comment>
<accession>A0A371J8M3</accession>
<feature type="domain" description="RNA polymerase sigma factor 70 region 4 type 2" evidence="7">
    <location>
        <begin position="118"/>
        <end position="168"/>
    </location>
</feature>
<name>A0A371J8M3_9FIRM</name>
<dbReference type="GO" id="GO:0016987">
    <property type="term" value="F:sigma factor activity"/>
    <property type="evidence" value="ECO:0007669"/>
    <property type="project" value="UniProtKB-KW"/>
</dbReference>
<dbReference type="EMBL" id="NOJY02000003">
    <property type="protein sequence ID" value="RDY29122.1"/>
    <property type="molecule type" value="Genomic_DNA"/>
</dbReference>
<keyword evidence="5" id="KW-0175">Coiled coil</keyword>
<dbReference type="InterPro" id="IPR013325">
    <property type="entry name" value="RNA_pol_sigma_r2"/>
</dbReference>
<evidence type="ECO:0000259" key="7">
    <source>
        <dbReference type="Pfam" id="PF08281"/>
    </source>
</evidence>
<organism evidence="8 9">
    <name type="scientific">Romboutsia weinsteinii</name>
    <dbReference type="NCBI Taxonomy" id="2020949"/>
    <lineage>
        <taxon>Bacteria</taxon>
        <taxon>Bacillati</taxon>
        <taxon>Bacillota</taxon>
        <taxon>Clostridia</taxon>
        <taxon>Peptostreptococcales</taxon>
        <taxon>Peptostreptococcaceae</taxon>
        <taxon>Romboutsia</taxon>
    </lineage>
</organism>
<feature type="coiled-coil region" evidence="5">
    <location>
        <begin position="87"/>
        <end position="114"/>
    </location>
</feature>
<sequence length="180" mass="21416">MLLYLSLIEKEEDKIKFEDIFNSYKKMMYYVAHSILKDEYYSHDAVQNSFLKIIKHIDKIEDVKCNKTKGFIVTIVKNSSIDIYRKLQMEKNKAQRLEKEIQCLENEVYDIDILPNKVEVAILKLPERYKQVFFLKYSHGFQDDEIADMLDISPSTVRTRIKRGKDKLKIILDEMEKVHG</sequence>
<keyword evidence="3" id="KW-0731">Sigma factor</keyword>
<dbReference type="PANTHER" id="PTHR43133">
    <property type="entry name" value="RNA POLYMERASE ECF-TYPE SIGMA FACTO"/>
    <property type="match status" value="1"/>
</dbReference>
<keyword evidence="9" id="KW-1185">Reference proteome</keyword>
<dbReference type="Pfam" id="PF04542">
    <property type="entry name" value="Sigma70_r2"/>
    <property type="match status" value="1"/>
</dbReference>
<dbReference type="SUPFAM" id="SSF88946">
    <property type="entry name" value="Sigma2 domain of RNA polymerase sigma factors"/>
    <property type="match status" value="1"/>
</dbReference>
<dbReference type="Gene3D" id="1.10.1740.10">
    <property type="match status" value="1"/>
</dbReference>
<dbReference type="SUPFAM" id="SSF88659">
    <property type="entry name" value="Sigma3 and sigma4 domains of RNA polymerase sigma factors"/>
    <property type="match status" value="1"/>
</dbReference>
<dbReference type="CDD" id="cd06171">
    <property type="entry name" value="Sigma70_r4"/>
    <property type="match status" value="1"/>
</dbReference>
<dbReference type="RefSeq" id="WP_094367884.1">
    <property type="nucleotide sequence ID" value="NZ_NOJY02000003.1"/>
</dbReference>
<gene>
    <name evidence="8" type="ORF">CHL78_002110</name>
</gene>
<keyword evidence="4" id="KW-0804">Transcription</keyword>
<evidence type="ECO:0000313" key="8">
    <source>
        <dbReference type="EMBL" id="RDY29122.1"/>
    </source>
</evidence>
<dbReference type="InterPro" id="IPR036388">
    <property type="entry name" value="WH-like_DNA-bd_sf"/>
</dbReference>
<evidence type="ECO:0000256" key="3">
    <source>
        <dbReference type="ARBA" id="ARBA00023082"/>
    </source>
</evidence>
<dbReference type="GO" id="GO:0003677">
    <property type="term" value="F:DNA binding"/>
    <property type="evidence" value="ECO:0007669"/>
    <property type="project" value="InterPro"/>
</dbReference>
<dbReference type="OrthoDB" id="9789355at2"/>